<dbReference type="InterPro" id="IPR050469">
    <property type="entry name" value="Diguanylate_Cyclase"/>
</dbReference>
<dbReference type="InterPro" id="IPR029787">
    <property type="entry name" value="Nucleotide_cyclase"/>
</dbReference>
<dbReference type="InterPro" id="IPR029151">
    <property type="entry name" value="Sensor-like_sf"/>
</dbReference>
<dbReference type="Gene3D" id="3.30.450.20">
    <property type="entry name" value="PAS domain"/>
    <property type="match status" value="2"/>
</dbReference>
<dbReference type="Pfam" id="PF00990">
    <property type="entry name" value="GGDEF"/>
    <property type="match status" value="1"/>
</dbReference>
<dbReference type="Pfam" id="PF22673">
    <property type="entry name" value="MCP-like_PDC_1"/>
    <property type="match status" value="1"/>
</dbReference>
<dbReference type="Gene3D" id="6.10.340.10">
    <property type="match status" value="1"/>
</dbReference>
<dbReference type="PANTHER" id="PTHR45138:SF9">
    <property type="entry name" value="DIGUANYLATE CYCLASE DGCM-RELATED"/>
    <property type="match status" value="1"/>
</dbReference>
<keyword evidence="3" id="KW-0812">Transmembrane</keyword>
<dbReference type="EMBL" id="CP053835">
    <property type="protein sequence ID" value="QKF78908.1"/>
    <property type="molecule type" value="Genomic_DNA"/>
</dbReference>
<dbReference type="SMART" id="SM00267">
    <property type="entry name" value="GGDEF"/>
    <property type="match status" value="1"/>
</dbReference>
<dbReference type="InterPro" id="IPR000160">
    <property type="entry name" value="GGDEF_dom"/>
</dbReference>
<dbReference type="PANTHER" id="PTHR45138">
    <property type="entry name" value="REGULATORY COMPONENTS OF SENSORY TRANSDUCTION SYSTEM"/>
    <property type="match status" value="1"/>
</dbReference>
<dbReference type="CDD" id="cd01949">
    <property type="entry name" value="GGDEF"/>
    <property type="match status" value="1"/>
</dbReference>
<feature type="transmembrane region" description="Helical" evidence="3">
    <location>
        <begin position="322"/>
        <end position="348"/>
    </location>
</feature>
<gene>
    <name evidence="5" type="ORF">ADFLV_2946</name>
</gene>
<evidence type="ECO:0000256" key="1">
    <source>
        <dbReference type="ARBA" id="ARBA00012528"/>
    </source>
</evidence>
<evidence type="ECO:0000256" key="2">
    <source>
        <dbReference type="ARBA" id="ARBA00034247"/>
    </source>
</evidence>
<dbReference type="Gene3D" id="3.30.70.270">
    <property type="match status" value="1"/>
</dbReference>
<dbReference type="PROSITE" id="PS50887">
    <property type="entry name" value="GGDEF"/>
    <property type="match status" value="1"/>
</dbReference>
<dbReference type="Proteomes" id="UP000503313">
    <property type="component" value="Chromosome"/>
</dbReference>
<dbReference type="AlphaFoldDB" id="A0AAE7E8A8"/>
<evidence type="ECO:0000259" key="4">
    <source>
        <dbReference type="PROSITE" id="PS50887"/>
    </source>
</evidence>
<comment type="catalytic activity">
    <reaction evidence="2">
        <text>2 GTP = 3',3'-c-di-GMP + 2 diphosphate</text>
        <dbReference type="Rhea" id="RHEA:24898"/>
        <dbReference type="ChEBI" id="CHEBI:33019"/>
        <dbReference type="ChEBI" id="CHEBI:37565"/>
        <dbReference type="ChEBI" id="CHEBI:58805"/>
        <dbReference type="EC" id="2.7.7.65"/>
    </reaction>
</comment>
<dbReference type="RefSeq" id="WP_129011854.1">
    <property type="nucleotide sequence ID" value="NZ_CP053835.1"/>
</dbReference>
<name>A0AAE7E8A8_9BACT</name>
<keyword evidence="6" id="KW-1185">Reference proteome</keyword>
<protein>
    <recommendedName>
        <fullName evidence="1">diguanylate cyclase</fullName>
        <ecNumber evidence="1">2.7.7.65</ecNumber>
    </recommendedName>
</protein>
<sequence>MNKYFINLLKKKKEVSLKSTVLSIFSLVTIILIIVLGSQLFYFSKKLSLESIDLQLNGLVQDIRTSIKSNETLNFNMIEMLSLMKDKNNFELYINILATYPSLYAIYTGYEDGSFYEIINLNSNKSLPQIYNAESTDKWLLIKISGQDINKREIYLYNSDLKLTSSRISDNNYNPTTRPWYKMAISSNSSIKTPPYKFSHIDSTGITYAKQISNSKNIIAIDVLINDFRSIYKNHINSDYIDVYLFKKDNTIISSLSDNTNLFKEFFKENIIITDFTKPKIIKLNKKQYVVQIVPLNEQNNEENIILLAEYDKIIEPYQVQILNLLLTFIITVLLMIPIIIYFSGIIVKPIYELVKQSIKVKKRKYNTITKVETSILEVALLSSSLESMSESIYNYQHSLEEKVKQRTKELSLKNEELLKLSINDKLTSLYNREKLDKTLQHEMNRSLRYGVVFSVIIIDIDFFKKVNDEFGHQVGDEVLVESANILRNSIRNVDVLGRWGGEEFLIVCPQTDLEGAQKLAKNINNAIKNHIFSTYPKTITMSLGVASYNENIFKAEEIVSNADKALYKAKENGRDQVVIFR</sequence>
<organism evidence="5 6">
    <name type="scientific">Arcobacter defluvii</name>
    <dbReference type="NCBI Taxonomy" id="873191"/>
    <lineage>
        <taxon>Bacteria</taxon>
        <taxon>Pseudomonadati</taxon>
        <taxon>Campylobacterota</taxon>
        <taxon>Epsilonproteobacteria</taxon>
        <taxon>Campylobacterales</taxon>
        <taxon>Arcobacteraceae</taxon>
        <taxon>Arcobacter</taxon>
    </lineage>
</organism>
<accession>A0AAE7E8A8</accession>
<evidence type="ECO:0000313" key="5">
    <source>
        <dbReference type="EMBL" id="QKF78908.1"/>
    </source>
</evidence>
<dbReference type="SUPFAM" id="SSF55073">
    <property type="entry name" value="Nucleotide cyclase"/>
    <property type="match status" value="1"/>
</dbReference>
<keyword evidence="3" id="KW-0472">Membrane</keyword>
<dbReference type="InterPro" id="IPR043128">
    <property type="entry name" value="Rev_trsase/Diguanyl_cyclase"/>
</dbReference>
<dbReference type="GO" id="GO:0052621">
    <property type="term" value="F:diguanylate cyclase activity"/>
    <property type="evidence" value="ECO:0007669"/>
    <property type="project" value="UniProtKB-EC"/>
</dbReference>
<dbReference type="KEGG" id="adz:ADFLV_2946"/>
<reference evidence="5 6" key="1">
    <citation type="submission" date="2020-05" db="EMBL/GenBank/DDBJ databases">
        <title>Complete genome sequencing of Campylobacter and Arcobacter type strains.</title>
        <authorList>
            <person name="Miller W.G."/>
            <person name="Yee E."/>
        </authorList>
    </citation>
    <scope>NUCLEOTIDE SEQUENCE [LARGE SCALE GENOMIC DNA]</scope>
    <source>
        <strain evidence="5 6">LMG 25694</strain>
    </source>
</reference>
<keyword evidence="3" id="KW-1133">Transmembrane helix</keyword>
<dbReference type="FunFam" id="3.30.70.270:FF:000001">
    <property type="entry name" value="Diguanylate cyclase domain protein"/>
    <property type="match status" value="1"/>
</dbReference>
<dbReference type="EC" id="2.7.7.65" evidence="1"/>
<dbReference type="NCBIfam" id="TIGR00254">
    <property type="entry name" value="GGDEF"/>
    <property type="match status" value="1"/>
</dbReference>
<evidence type="ECO:0000313" key="6">
    <source>
        <dbReference type="Proteomes" id="UP000503313"/>
    </source>
</evidence>
<proteinExistence type="predicted"/>
<evidence type="ECO:0000256" key="3">
    <source>
        <dbReference type="SAM" id="Phobius"/>
    </source>
</evidence>
<feature type="domain" description="GGDEF" evidence="4">
    <location>
        <begin position="452"/>
        <end position="582"/>
    </location>
</feature>
<dbReference type="SUPFAM" id="SSF103190">
    <property type="entry name" value="Sensory domain-like"/>
    <property type="match status" value="1"/>
</dbReference>
<feature type="transmembrane region" description="Helical" evidence="3">
    <location>
        <begin position="21"/>
        <end position="43"/>
    </location>
</feature>